<evidence type="ECO:0000313" key="7">
    <source>
        <dbReference type="Proteomes" id="UP000019376"/>
    </source>
</evidence>
<organism evidence="6 7">
    <name type="scientific">Penicillium oxalicum (strain 114-2 / CGMCC 5302)</name>
    <name type="common">Penicillium decumbens</name>
    <dbReference type="NCBI Taxonomy" id="933388"/>
    <lineage>
        <taxon>Eukaryota</taxon>
        <taxon>Fungi</taxon>
        <taxon>Dikarya</taxon>
        <taxon>Ascomycota</taxon>
        <taxon>Pezizomycotina</taxon>
        <taxon>Eurotiomycetes</taxon>
        <taxon>Eurotiomycetidae</taxon>
        <taxon>Eurotiales</taxon>
        <taxon>Aspergillaceae</taxon>
        <taxon>Penicillium</taxon>
    </lineage>
</organism>
<keyword evidence="4" id="KW-1133">Transmembrane helix</keyword>
<protein>
    <recommendedName>
        <fullName evidence="8">Galactose oxidase/kelch, beta-propeller</fullName>
    </recommendedName>
</protein>
<feature type="region of interest" description="Disordered" evidence="3">
    <location>
        <begin position="577"/>
        <end position="606"/>
    </location>
</feature>
<dbReference type="OrthoDB" id="540004at2759"/>
<dbReference type="AlphaFoldDB" id="S7ZM92"/>
<reference evidence="6 7" key="1">
    <citation type="journal article" date="2013" name="PLoS ONE">
        <title>Genomic and secretomic analyses reveal unique features of the lignocellulolytic enzyme system of Penicillium decumbens.</title>
        <authorList>
            <person name="Liu G."/>
            <person name="Zhang L."/>
            <person name="Wei X."/>
            <person name="Zou G."/>
            <person name="Qin Y."/>
            <person name="Ma L."/>
            <person name="Li J."/>
            <person name="Zheng H."/>
            <person name="Wang S."/>
            <person name="Wang C."/>
            <person name="Xun L."/>
            <person name="Zhao G.-P."/>
            <person name="Zhou Z."/>
            <person name="Qu Y."/>
        </authorList>
    </citation>
    <scope>NUCLEOTIDE SEQUENCE [LARGE SCALE GENOMIC DNA]</scope>
    <source>
        <strain evidence="7">114-2 / CGMCC 5302</strain>
    </source>
</reference>
<dbReference type="SUPFAM" id="SSF50965">
    <property type="entry name" value="Galactose oxidase, central domain"/>
    <property type="match status" value="1"/>
</dbReference>
<dbReference type="PANTHER" id="PTHR46228:SF2">
    <property type="entry name" value="KELCH REPEAT PROTEIN (AFU_ORTHOLOGUE AFUA_4G14350)"/>
    <property type="match status" value="1"/>
</dbReference>
<sequence length="751" mass="82169">MRFFSTGILTVWSLCVDRATAECSAWQQQVNLSICNWEGVRAVREPPLVWDHEIFQGDETILTGYYRGYADGCVNQFNNGNFKGFIYSLNLSTSFNTSSDFLSVIKNETIAGGTANNLAPNYVDGVMFSNQDEFYLYGQVARHRTEGLRQLTNSSESPPADEVLAFEGYQYGPYRNNWGPGWHSEKLSPNVTRYITNGAGVSAPSENLGFYFSGMRDTQWGPITYDQFNANITANTMITADMSQMREAKWTNQSLPTEILGRANAELVWVPVAESGVLVVVGGVVQPAQLEPTMGLNSSQIEISRRISPTFMKTVSVFDVKSQSWFLQNTTGDIPPQLTQFCSVLASAPDGSSHNIYIYGGYDGIDLNSAPSDDVYVLSLPSFQWMKVHNGTQTHGRSAHRCLKVYPDQMLALGGLRNDPTKCLDGGVIVAFNLNTLRFQDTYDPAIWSEYRVPGIITARIGGSSTGGANKTAPETWTNSSLAAIFARKYPKTIKNYWPYESANGTQAETSKQSEHHFPKWAAAVLGALLGLFLIGSVALGLWLWRRYQRKTQDSLPESFGKRDGPREADSTEVSHLMYGAGPTSPRPGPQSASTGQETRITEPSSIQGSFLTSISPRTVESGGGIVHELQDSSPVELATPYNVQSDTPVTDPISASNPSPVSPATPATLAGETGAATRAFHFRTPSTASSVPSLSIDTMIARRSHPQEPSEIKNRSFVGQKPGISEPDEGRQRMGGQTIFEEELYIRSGV</sequence>
<dbReference type="PhylomeDB" id="S7ZM92"/>
<evidence type="ECO:0000256" key="3">
    <source>
        <dbReference type="SAM" id="MobiDB-lite"/>
    </source>
</evidence>
<feature type="compositionally biased region" description="Basic and acidic residues" evidence="3">
    <location>
        <begin position="706"/>
        <end position="715"/>
    </location>
</feature>
<dbReference type="eggNOG" id="ENOG502SIX7">
    <property type="taxonomic scope" value="Eukaryota"/>
</dbReference>
<dbReference type="InterPro" id="IPR015915">
    <property type="entry name" value="Kelch-typ_b-propeller"/>
</dbReference>
<dbReference type="PANTHER" id="PTHR46228">
    <property type="entry name" value="KELCH DOMAIN-CONTAINING PROTEIN"/>
    <property type="match status" value="1"/>
</dbReference>
<dbReference type="Proteomes" id="UP000019376">
    <property type="component" value="Unassembled WGS sequence"/>
</dbReference>
<feature type="chain" id="PRO_5004559937" description="Galactose oxidase/kelch, beta-propeller" evidence="5">
    <location>
        <begin position="22"/>
        <end position="751"/>
    </location>
</feature>
<feature type="region of interest" description="Disordered" evidence="3">
    <location>
        <begin position="704"/>
        <end position="738"/>
    </location>
</feature>
<keyword evidence="5" id="KW-0732">Signal</keyword>
<proteinExistence type="predicted"/>
<evidence type="ECO:0008006" key="8">
    <source>
        <dbReference type="Google" id="ProtNLM"/>
    </source>
</evidence>
<evidence type="ECO:0000256" key="4">
    <source>
        <dbReference type="SAM" id="Phobius"/>
    </source>
</evidence>
<feature type="signal peptide" evidence="5">
    <location>
        <begin position="1"/>
        <end position="21"/>
    </location>
</feature>
<dbReference type="Gene3D" id="2.120.10.80">
    <property type="entry name" value="Kelch-type beta propeller"/>
    <property type="match status" value="1"/>
</dbReference>
<evidence type="ECO:0000256" key="2">
    <source>
        <dbReference type="ARBA" id="ARBA00022737"/>
    </source>
</evidence>
<keyword evidence="1" id="KW-0880">Kelch repeat</keyword>
<evidence type="ECO:0000256" key="1">
    <source>
        <dbReference type="ARBA" id="ARBA00022441"/>
    </source>
</evidence>
<evidence type="ECO:0000313" key="6">
    <source>
        <dbReference type="EMBL" id="EPS31454.1"/>
    </source>
</evidence>
<name>S7ZM92_PENO1</name>
<keyword evidence="4" id="KW-0472">Membrane</keyword>
<dbReference type="STRING" id="933388.S7ZM92"/>
<dbReference type="InterPro" id="IPR011043">
    <property type="entry name" value="Gal_Oxase/kelch_b-propeller"/>
</dbReference>
<dbReference type="EMBL" id="KB644413">
    <property type="protein sequence ID" value="EPS31454.1"/>
    <property type="molecule type" value="Genomic_DNA"/>
</dbReference>
<accession>S7ZM92</accession>
<keyword evidence="7" id="KW-1185">Reference proteome</keyword>
<evidence type="ECO:0000256" key="5">
    <source>
        <dbReference type="SAM" id="SignalP"/>
    </source>
</evidence>
<feature type="compositionally biased region" description="Polar residues" evidence="3">
    <location>
        <begin position="591"/>
        <end position="606"/>
    </location>
</feature>
<gene>
    <name evidence="6" type="ORF">PDE_06409</name>
</gene>
<keyword evidence="2" id="KW-0677">Repeat</keyword>
<keyword evidence="4" id="KW-0812">Transmembrane</keyword>
<feature type="transmembrane region" description="Helical" evidence="4">
    <location>
        <begin position="521"/>
        <end position="545"/>
    </location>
</feature>
<dbReference type="HOGENOM" id="CLU_012508_1_1_1"/>